<feature type="compositionally biased region" description="Polar residues" evidence="6">
    <location>
        <begin position="38"/>
        <end position="47"/>
    </location>
</feature>
<dbReference type="Gene3D" id="2.60.40.1180">
    <property type="entry name" value="Golgi alpha-mannosidase II"/>
    <property type="match status" value="1"/>
</dbReference>
<dbReference type="STRING" id="104663.SAMN04488121_103762"/>
<dbReference type="Pfam" id="PF06964">
    <property type="entry name" value="Alpha-L-AF_C"/>
    <property type="match status" value="1"/>
</dbReference>
<dbReference type="AlphaFoldDB" id="A0A1G7S9G5"/>
<evidence type="ECO:0000259" key="8">
    <source>
        <dbReference type="SMART" id="SM00813"/>
    </source>
</evidence>
<dbReference type="InterPro" id="IPR008979">
    <property type="entry name" value="Galactose-bd-like_sf"/>
</dbReference>
<dbReference type="InterPro" id="IPR013780">
    <property type="entry name" value="Glyco_hydro_b"/>
</dbReference>
<dbReference type="SUPFAM" id="SSF51445">
    <property type="entry name" value="(Trans)glycosidases"/>
    <property type="match status" value="1"/>
</dbReference>
<reference evidence="10" key="1">
    <citation type="submission" date="2016-10" db="EMBL/GenBank/DDBJ databases">
        <authorList>
            <person name="Varghese N."/>
            <person name="Submissions S."/>
        </authorList>
    </citation>
    <scope>NUCLEOTIDE SEQUENCE [LARGE SCALE GENOMIC DNA]</scope>
    <source>
        <strain evidence="10">DSM 527</strain>
    </source>
</reference>
<dbReference type="RefSeq" id="WP_245705444.1">
    <property type="nucleotide sequence ID" value="NZ_FNBN01000003.1"/>
</dbReference>
<dbReference type="GO" id="GO:0046556">
    <property type="term" value="F:alpha-L-arabinofuranosidase activity"/>
    <property type="evidence" value="ECO:0007669"/>
    <property type="project" value="UniProtKB-EC"/>
</dbReference>
<dbReference type="InterPro" id="IPR017853">
    <property type="entry name" value="GH"/>
</dbReference>
<feature type="chain" id="PRO_5011741300" description="non-reducing end alpha-L-arabinofuranosidase" evidence="7">
    <location>
        <begin position="22"/>
        <end position="921"/>
    </location>
</feature>
<sequence>MIKHWSFLLIIVYLAAQPAVATPHATDANVSRPVSHAEGTTHTSHTDVFSPASYAKVTTNGTHANLMRPVSHPEGTTHAPDSAYLFSYTTAKNNDRSGLQFAWSQDKQQWHVIGNRFAFLYSDYGRWGSDKRMNSPWLIQAPDGIWHCIWSLNERDHLFAHAASEDLVNWKRQSYPDITAGANFLHPAVTYDAGQQSYNITYTDANGKQFRITTTDFKTYTPATAITTSRYSEGSVTITLPEGTATGQVHRVPWAVVDRLIKTQELAQYNWQQQAESSTKDNERFAMLQKPLQASITLHPEKAKPISNLLLGIFFEDINYAADGGLYAELVQNRDFEYALSDKEGRDPNWNSTHSWTLHGDNSTFTIDAATPIHPNNPHYAILDTKTPGATLVNGGYDGIPVKKGSKYDLSLFTRQPDGKSGKLLVRLVSPQNNILAQTTITISGNSWKKAQAVLTATADADSTTLELQPLTAGRLALDMISLFPQETFKGRKNGLRADLAQVIADIHPRFVRFPGGCVSHGDGLNNIYRWKNTIGPLEARKPQRNLWGYHQSAGLGYFEYFRFCEDIGAEPVPVVAAGVPCQNSGPSAKGSGQQGGIPMSEMDEYVQDILDLIEYANGDIHTTWGKKRAEAGHPEPFHLKYIGIGNEDLITDIFEERFTLLFNAVKKQHPEITVIGTAGPFFEGTDYDEGWDIANKLKVPMIDEHYYVSPGWFIHNQDFYDKYDRSKSKVYLGEYAAHLPGRPSNIETALAEALYLTALERNGDVVSMASYAPLLAKEAHTQWTPDLIYFNNTTVKPTVNYFVQQLYGANSGDKYLPGTITISNDMNREDVRERIAVSTVEDTRGKAVIIKMVNLLPKAVQSSIDLSGISIADADAVKTVLQGSPDSKDARPVVSSYPVTDKFNAELPPYSFTVIRIKTK</sequence>
<evidence type="ECO:0000256" key="7">
    <source>
        <dbReference type="SAM" id="SignalP"/>
    </source>
</evidence>
<dbReference type="Pfam" id="PF02018">
    <property type="entry name" value="CBM_4_9"/>
    <property type="match status" value="1"/>
</dbReference>
<keyword evidence="4 7" id="KW-0732">Signal</keyword>
<comment type="catalytic activity">
    <reaction evidence="1">
        <text>Hydrolysis of terminal non-reducing alpha-L-arabinofuranoside residues in alpha-L-arabinosides.</text>
        <dbReference type="EC" id="3.2.1.55"/>
    </reaction>
</comment>
<feature type="signal peptide" evidence="7">
    <location>
        <begin position="1"/>
        <end position="21"/>
    </location>
</feature>
<gene>
    <name evidence="9" type="ORF">SAMN04488121_103762</name>
</gene>
<evidence type="ECO:0000256" key="5">
    <source>
        <dbReference type="ARBA" id="ARBA00022801"/>
    </source>
</evidence>
<dbReference type="Gene3D" id="2.115.10.20">
    <property type="entry name" value="Glycosyl hydrolase domain, family 43"/>
    <property type="match status" value="1"/>
</dbReference>
<organism evidence="9 10">
    <name type="scientific">Chitinophaga filiformis</name>
    <name type="common">Myxococcus filiformis</name>
    <name type="synonym">Flexibacter filiformis</name>
    <dbReference type="NCBI Taxonomy" id="104663"/>
    <lineage>
        <taxon>Bacteria</taxon>
        <taxon>Pseudomonadati</taxon>
        <taxon>Bacteroidota</taxon>
        <taxon>Chitinophagia</taxon>
        <taxon>Chitinophagales</taxon>
        <taxon>Chitinophagaceae</taxon>
        <taxon>Chitinophaga</taxon>
    </lineage>
</organism>
<proteinExistence type="inferred from homology"/>
<dbReference type="SUPFAM" id="SSF49785">
    <property type="entry name" value="Galactose-binding domain-like"/>
    <property type="match status" value="1"/>
</dbReference>
<dbReference type="EC" id="3.2.1.55" evidence="3"/>
<dbReference type="InterPro" id="IPR051563">
    <property type="entry name" value="Glycosyl_Hydrolase_51"/>
</dbReference>
<dbReference type="Pfam" id="PF22847">
    <property type="entry name" value="BT_3657-like_N"/>
    <property type="match status" value="1"/>
</dbReference>
<feature type="region of interest" description="Disordered" evidence="6">
    <location>
        <begin position="28"/>
        <end position="47"/>
    </location>
</feature>
<protein>
    <recommendedName>
        <fullName evidence="3">non-reducing end alpha-L-arabinofuranosidase</fullName>
        <ecNumber evidence="3">3.2.1.55</ecNumber>
    </recommendedName>
</protein>
<dbReference type="SMART" id="SM00813">
    <property type="entry name" value="Alpha-L-AF_C"/>
    <property type="match status" value="1"/>
</dbReference>
<dbReference type="Gene3D" id="2.60.120.260">
    <property type="entry name" value="Galactose-binding domain-like"/>
    <property type="match status" value="1"/>
</dbReference>
<evidence type="ECO:0000256" key="2">
    <source>
        <dbReference type="ARBA" id="ARBA00007186"/>
    </source>
</evidence>
<dbReference type="EMBL" id="FNBN01000003">
    <property type="protein sequence ID" value="SDG18810.1"/>
    <property type="molecule type" value="Genomic_DNA"/>
</dbReference>
<evidence type="ECO:0000256" key="1">
    <source>
        <dbReference type="ARBA" id="ARBA00001462"/>
    </source>
</evidence>
<dbReference type="Pfam" id="PF22848">
    <property type="entry name" value="ASD1_dom"/>
    <property type="match status" value="1"/>
</dbReference>
<dbReference type="InterPro" id="IPR010720">
    <property type="entry name" value="Alpha-L-AF_C"/>
</dbReference>
<evidence type="ECO:0000256" key="4">
    <source>
        <dbReference type="ARBA" id="ARBA00022729"/>
    </source>
</evidence>
<evidence type="ECO:0000313" key="9">
    <source>
        <dbReference type="EMBL" id="SDG18810.1"/>
    </source>
</evidence>
<dbReference type="PANTHER" id="PTHR31776">
    <property type="entry name" value="ALPHA-L-ARABINOFURANOSIDASE 1"/>
    <property type="match status" value="1"/>
</dbReference>
<dbReference type="SUPFAM" id="SSF75005">
    <property type="entry name" value="Arabinanase/levansucrase/invertase"/>
    <property type="match status" value="1"/>
</dbReference>
<feature type="domain" description="Alpha-L-arabinofuranosidase C-terminal" evidence="8">
    <location>
        <begin position="734"/>
        <end position="912"/>
    </location>
</feature>
<accession>A0A1G7S9G5</accession>
<name>A0A1G7S9G5_CHIFI</name>
<dbReference type="PANTHER" id="PTHR31776:SF26">
    <property type="entry name" value="SECRETED ARABINOSIDASE"/>
    <property type="match status" value="1"/>
</dbReference>
<dbReference type="Proteomes" id="UP000199045">
    <property type="component" value="Unassembled WGS sequence"/>
</dbReference>
<dbReference type="GO" id="GO:0046373">
    <property type="term" value="P:L-arabinose metabolic process"/>
    <property type="evidence" value="ECO:0007669"/>
    <property type="project" value="InterPro"/>
</dbReference>
<evidence type="ECO:0000256" key="6">
    <source>
        <dbReference type="SAM" id="MobiDB-lite"/>
    </source>
</evidence>
<evidence type="ECO:0000256" key="3">
    <source>
        <dbReference type="ARBA" id="ARBA00012670"/>
    </source>
</evidence>
<comment type="similarity">
    <text evidence="2">Belongs to the glycosyl hydrolase 51 family.</text>
</comment>
<keyword evidence="5" id="KW-0378">Hydrolase</keyword>
<dbReference type="FunFam" id="3.20.20.80:FF:000090">
    <property type="entry name" value="Alpha-L-arabinofuranosidase A"/>
    <property type="match status" value="1"/>
</dbReference>
<dbReference type="InterPro" id="IPR055133">
    <property type="entry name" value="BT_3657-like_N"/>
</dbReference>
<dbReference type="InterPro" id="IPR055235">
    <property type="entry name" value="ASD1_cat"/>
</dbReference>
<evidence type="ECO:0000313" key="10">
    <source>
        <dbReference type="Proteomes" id="UP000199045"/>
    </source>
</evidence>
<dbReference type="InterPro" id="IPR023296">
    <property type="entry name" value="Glyco_hydro_beta-prop_sf"/>
</dbReference>
<dbReference type="Gene3D" id="3.20.20.80">
    <property type="entry name" value="Glycosidases"/>
    <property type="match status" value="1"/>
</dbReference>
<dbReference type="InterPro" id="IPR003305">
    <property type="entry name" value="CenC_carb-bd"/>
</dbReference>